<dbReference type="GO" id="GO:0005737">
    <property type="term" value="C:cytoplasm"/>
    <property type="evidence" value="ECO:0007669"/>
    <property type="project" value="UniProtKB-SubCell"/>
</dbReference>
<dbReference type="RefSeq" id="WP_068542573.1">
    <property type="nucleotide sequence ID" value="NZ_LSFI01000033.1"/>
</dbReference>
<comment type="cofactor">
    <cofactor evidence="10">
        <name>Zn(2+)</name>
        <dbReference type="ChEBI" id="CHEBI:29105"/>
    </cofactor>
</comment>
<comment type="similarity">
    <text evidence="7">Belongs to the gmhB family.</text>
</comment>
<dbReference type="CDD" id="cd07503">
    <property type="entry name" value="HAD_HisB-N"/>
    <property type="match status" value="1"/>
</dbReference>
<name>A0A177E5U0_9BACT</name>
<dbReference type="PIRSF" id="PIRSF004682">
    <property type="entry name" value="GmhB"/>
    <property type="match status" value="1"/>
</dbReference>
<comment type="subcellular location">
    <subcellularLocation>
        <location evidence="1 7">Cytoplasm</location>
    </subcellularLocation>
</comment>
<evidence type="ECO:0000256" key="7">
    <source>
        <dbReference type="PIRNR" id="PIRNR004682"/>
    </source>
</evidence>
<dbReference type="NCBIfam" id="NF006506">
    <property type="entry name" value="PRK08942.1"/>
    <property type="match status" value="1"/>
</dbReference>
<evidence type="ECO:0000256" key="4">
    <source>
        <dbReference type="ARBA" id="ARBA00022801"/>
    </source>
</evidence>
<dbReference type="InterPro" id="IPR006543">
    <property type="entry name" value="Histidinol-phos"/>
</dbReference>
<dbReference type="Pfam" id="PF13242">
    <property type="entry name" value="Hydrolase_like"/>
    <property type="match status" value="1"/>
</dbReference>
<organism evidence="11 12">
    <name type="scientific">Thermodesulfatator autotrophicus</name>
    <dbReference type="NCBI Taxonomy" id="1795632"/>
    <lineage>
        <taxon>Bacteria</taxon>
        <taxon>Pseudomonadati</taxon>
        <taxon>Thermodesulfobacteriota</taxon>
        <taxon>Thermodesulfobacteria</taxon>
        <taxon>Thermodesulfobacteriales</taxon>
        <taxon>Thermodesulfatatoraceae</taxon>
        <taxon>Thermodesulfatator</taxon>
    </lineage>
</organism>
<evidence type="ECO:0000256" key="2">
    <source>
        <dbReference type="ARBA" id="ARBA00022490"/>
    </source>
</evidence>
<reference evidence="11 12" key="1">
    <citation type="submission" date="2016-02" db="EMBL/GenBank/DDBJ databases">
        <title>Draft genome sequence of Thermodesulfatator sp. S606.</title>
        <authorList>
            <person name="Lai Q."/>
            <person name="Cao J."/>
            <person name="Dupont S."/>
            <person name="Shao Z."/>
            <person name="Jebbar M."/>
            <person name="Alain K."/>
        </authorList>
    </citation>
    <scope>NUCLEOTIDE SEQUENCE [LARGE SCALE GENOMIC DNA]</scope>
    <source>
        <strain evidence="11 12">S606</strain>
    </source>
</reference>
<evidence type="ECO:0000256" key="5">
    <source>
        <dbReference type="ARBA" id="ARBA00023277"/>
    </source>
</evidence>
<comment type="cofactor">
    <cofactor evidence="10">
        <name>Mg(2+)</name>
        <dbReference type="ChEBI" id="CHEBI:18420"/>
    </cofactor>
</comment>
<dbReference type="GO" id="GO:0016791">
    <property type="term" value="F:phosphatase activity"/>
    <property type="evidence" value="ECO:0007669"/>
    <property type="project" value="InterPro"/>
</dbReference>
<keyword evidence="12" id="KW-1185">Reference proteome</keyword>
<feature type="active site" description="Nucleophile" evidence="8">
    <location>
        <position position="8"/>
    </location>
</feature>
<dbReference type="EMBL" id="LSFI01000033">
    <property type="protein sequence ID" value="OAG27333.1"/>
    <property type="molecule type" value="Genomic_DNA"/>
</dbReference>
<accession>A0A177E5U0</accession>
<dbReference type="STRING" id="1795632.TH606_07625"/>
<feature type="binding site" evidence="10">
    <location>
        <position position="8"/>
    </location>
    <ligand>
        <name>Mg(2+)</name>
        <dbReference type="ChEBI" id="CHEBI:18420"/>
    </ligand>
</feature>
<evidence type="ECO:0000256" key="8">
    <source>
        <dbReference type="PIRSR" id="PIRSR004682-1"/>
    </source>
</evidence>
<dbReference type="PANTHER" id="PTHR42891">
    <property type="entry name" value="D-GLYCERO-BETA-D-MANNO-HEPTOSE-1,7-BISPHOSPHATE 7-PHOSPHATASE"/>
    <property type="match status" value="1"/>
</dbReference>
<dbReference type="NCBIfam" id="TIGR01662">
    <property type="entry name" value="HAD-SF-IIIA"/>
    <property type="match status" value="1"/>
</dbReference>
<gene>
    <name evidence="11" type="ORF">TH606_07625</name>
</gene>
<proteinExistence type="inferred from homology"/>
<dbReference type="Proteomes" id="UP000076964">
    <property type="component" value="Unassembled WGS sequence"/>
</dbReference>
<dbReference type="InterPro" id="IPR004446">
    <property type="entry name" value="Heptose_bisP_phosphatase"/>
</dbReference>
<feature type="binding site" evidence="10">
    <location>
        <position position="97"/>
    </location>
    <ligand>
        <name>Zn(2+)</name>
        <dbReference type="ChEBI" id="CHEBI:29105"/>
    </ligand>
</feature>
<feature type="binding site" evidence="10">
    <location>
        <position position="99"/>
    </location>
    <ligand>
        <name>Zn(2+)</name>
        <dbReference type="ChEBI" id="CHEBI:29105"/>
    </ligand>
</feature>
<evidence type="ECO:0000313" key="12">
    <source>
        <dbReference type="Proteomes" id="UP000076964"/>
    </source>
</evidence>
<feature type="binding site" evidence="10">
    <location>
        <position position="91"/>
    </location>
    <ligand>
        <name>Zn(2+)</name>
        <dbReference type="ChEBI" id="CHEBI:29105"/>
    </ligand>
</feature>
<protein>
    <recommendedName>
        <fullName evidence="6 7">D,D-heptose 1,7-bisphosphate phosphatase</fullName>
        <ecNumber evidence="7">3.1.3.-</ecNumber>
    </recommendedName>
</protein>
<keyword evidence="5 7" id="KW-0119">Carbohydrate metabolism</keyword>
<feature type="site" description="Stabilizes the phosphoryl group" evidence="9">
    <location>
        <position position="50"/>
    </location>
</feature>
<feature type="binding site" evidence="10">
    <location>
        <position position="89"/>
    </location>
    <ligand>
        <name>Zn(2+)</name>
        <dbReference type="ChEBI" id="CHEBI:29105"/>
    </ligand>
</feature>
<feature type="binding site" evidence="10">
    <location>
        <position position="10"/>
    </location>
    <ligand>
        <name>Mg(2+)</name>
        <dbReference type="ChEBI" id="CHEBI:18420"/>
    </ligand>
</feature>
<feature type="site" description="Stabilizes the phosphoryl group" evidence="9">
    <location>
        <position position="101"/>
    </location>
</feature>
<evidence type="ECO:0000256" key="10">
    <source>
        <dbReference type="PIRSR" id="PIRSR004682-4"/>
    </source>
</evidence>
<evidence type="ECO:0000256" key="9">
    <source>
        <dbReference type="PIRSR" id="PIRSR004682-3"/>
    </source>
</evidence>
<dbReference type="InterPro" id="IPR023214">
    <property type="entry name" value="HAD_sf"/>
</dbReference>
<dbReference type="InterPro" id="IPR006549">
    <property type="entry name" value="HAD-SF_hydro_IIIA"/>
</dbReference>
<evidence type="ECO:0000256" key="3">
    <source>
        <dbReference type="ARBA" id="ARBA00022723"/>
    </source>
</evidence>
<evidence type="ECO:0000256" key="6">
    <source>
        <dbReference type="ARBA" id="ARBA00031828"/>
    </source>
</evidence>
<feature type="active site" description="Proton donor" evidence="8">
    <location>
        <position position="10"/>
    </location>
</feature>
<keyword evidence="3 10" id="KW-0479">Metal-binding</keyword>
<comment type="caution">
    <text evidence="11">The sequence shown here is derived from an EMBL/GenBank/DDBJ whole genome shotgun (WGS) entry which is preliminary data.</text>
</comment>
<feature type="binding site" evidence="10">
    <location>
        <position position="126"/>
    </location>
    <ligand>
        <name>Mg(2+)</name>
        <dbReference type="ChEBI" id="CHEBI:18420"/>
    </ligand>
</feature>
<dbReference type="PANTHER" id="PTHR42891:SF1">
    <property type="entry name" value="D-GLYCERO-BETA-D-MANNO-HEPTOSE-1,7-BISPHOSPHATE 7-PHOSPHATASE"/>
    <property type="match status" value="1"/>
</dbReference>
<dbReference type="EC" id="3.1.3.-" evidence="7"/>
<keyword evidence="2 7" id="KW-0963">Cytoplasm</keyword>
<dbReference type="GO" id="GO:0005975">
    <property type="term" value="P:carbohydrate metabolic process"/>
    <property type="evidence" value="ECO:0007669"/>
    <property type="project" value="InterPro"/>
</dbReference>
<dbReference type="SUPFAM" id="SSF56784">
    <property type="entry name" value="HAD-like"/>
    <property type="match status" value="1"/>
</dbReference>
<sequence>MRPVIFLDRDGTINEEVNYLKDPKDFHLLPGVPEAISLFNQAGFAVVVLTNQSGIARGYFSLETLEAIHQKMNQELSSQGAFLDGIYFCPHHPEENCECRKPKPGLAKLAAKELGLDLSRSYVIGDRTSDIVLAKNIGGKGILVLTGYGRQELLQTIPTTGIKPDLIAENLLDAAKKIIKK</sequence>
<evidence type="ECO:0000256" key="1">
    <source>
        <dbReference type="ARBA" id="ARBA00004496"/>
    </source>
</evidence>
<dbReference type="Gene3D" id="3.40.50.1000">
    <property type="entry name" value="HAD superfamily/HAD-like"/>
    <property type="match status" value="1"/>
</dbReference>
<dbReference type="NCBIfam" id="TIGR01656">
    <property type="entry name" value="Histidinol-ppas"/>
    <property type="match status" value="1"/>
</dbReference>
<dbReference type="InterPro" id="IPR036412">
    <property type="entry name" value="HAD-like_sf"/>
</dbReference>
<keyword evidence="10" id="KW-0460">Magnesium</keyword>
<dbReference type="GO" id="GO:0046872">
    <property type="term" value="F:metal ion binding"/>
    <property type="evidence" value="ECO:0007669"/>
    <property type="project" value="UniProtKB-KW"/>
</dbReference>
<keyword evidence="10" id="KW-0862">Zinc</keyword>
<keyword evidence="4 7" id="KW-0378">Hydrolase</keyword>
<dbReference type="AlphaFoldDB" id="A0A177E5U0"/>
<feature type="site" description="Contributes to substrate recognition" evidence="9">
    <location>
        <position position="100"/>
    </location>
</feature>
<evidence type="ECO:0000313" key="11">
    <source>
        <dbReference type="EMBL" id="OAG27333.1"/>
    </source>
</evidence>